<name>A0ABW7B834_9ACTN</name>
<feature type="domain" description="HTH cro/C1-type" evidence="2">
    <location>
        <begin position="21"/>
        <end position="76"/>
    </location>
</feature>
<dbReference type="InterPro" id="IPR001387">
    <property type="entry name" value="Cro/C1-type_HTH"/>
</dbReference>
<comment type="caution">
    <text evidence="3">The sequence shown here is derived from an EMBL/GenBank/DDBJ whole genome shotgun (WGS) entry which is preliminary data.</text>
</comment>
<protein>
    <submittedName>
        <fullName evidence="3">Helix-turn-helix domain-containing protein</fullName>
    </submittedName>
</protein>
<organism evidence="3 4">
    <name type="scientific">Streptomyces cinerochromogenes</name>
    <dbReference type="NCBI Taxonomy" id="66422"/>
    <lineage>
        <taxon>Bacteria</taxon>
        <taxon>Bacillati</taxon>
        <taxon>Actinomycetota</taxon>
        <taxon>Actinomycetes</taxon>
        <taxon>Kitasatosporales</taxon>
        <taxon>Streptomycetaceae</taxon>
        <taxon>Streptomyces</taxon>
    </lineage>
</organism>
<keyword evidence="4" id="KW-1185">Reference proteome</keyword>
<evidence type="ECO:0000256" key="1">
    <source>
        <dbReference type="SAM" id="MobiDB-lite"/>
    </source>
</evidence>
<accession>A0ABW7B834</accession>
<dbReference type="Proteomes" id="UP001604267">
    <property type="component" value="Unassembled WGS sequence"/>
</dbReference>
<dbReference type="EMBL" id="JBICYV010000008">
    <property type="protein sequence ID" value="MFG3012248.1"/>
    <property type="molecule type" value="Genomic_DNA"/>
</dbReference>
<evidence type="ECO:0000259" key="2">
    <source>
        <dbReference type="SMART" id="SM00530"/>
    </source>
</evidence>
<evidence type="ECO:0000313" key="4">
    <source>
        <dbReference type="Proteomes" id="UP001604267"/>
    </source>
</evidence>
<feature type="compositionally biased region" description="Basic and acidic residues" evidence="1">
    <location>
        <begin position="86"/>
        <end position="95"/>
    </location>
</feature>
<dbReference type="SMART" id="SM00530">
    <property type="entry name" value="HTH_XRE"/>
    <property type="match status" value="1"/>
</dbReference>
<gene>
    <name evidence="3" type="ORF">ACGFZB_17670</name>
</gene>
<evidence type="ECO:0000313" key="3">
    <source>
        <dbReference type="EMBL" id="MFG3012248.1"/>
    </source>
</evidence>
<dbReference type="RefSeq" id="WP_392818257.1">
    <property type="nucleotide sequence ID" value="NZ_JBICYV010000008.1"/>
</dbReference>
<proteinExistence type="predicted"/>
<dbReference type="CDD" id="cd00093">
    <property type="entry name" value="HTH_XRE"/>
    <property type="match status" value="1"/>
</dbReference>
<sequence>MPRPEKQLTPDASPRDWFGHEVRYWRKKRGHSASSLGPLVQASPSLIEKVEKGQASCRRDLAERLDEVLGTDGVLTRAWGMVYGESEKHRRETEKNASASMEGTVQAHQGRILGRETSSPLGSTEPVDRRAFLANSSLAAITSIDLAALVAPTTPHEPPTRIRPKDITAVLSVAEDIYRRDNAHGGGGIVGVLASRALEWAVRLLTVPCSEQLRAPLYTAVARLGVVVGASHFDAYAHDDARIAFKIAADCAEEANDWHLRAKVFSFLARQAIWIGDPDTGLTYAEKGLVRADRLTPTIQAMLHTARARAFGKMGDIGGAMSAVGAADDAFARSNPQDDPPWMAYYNGAQHHGDTAHALYDLVLLKDQDPGQASRRFEIAIEGHDDAYARSRAISGTKLASLLMAKGDPQQATAIGHQALTDAGHLTSRRAADDLKELNRFAARHRRIPEVAYLRERIGATLQA</sequence>
<feature type="compositionally biased region" description="Polar residues" evidence="1">
    <location>
        <begin position="96"/>
        <end position="107"/>
    </location>
</feature>
<reference evidence="3 4" key="1">
    <citation type="submission" date="2024-10" db="EMBL/GenBank/DDBJ databases">
        <title>The Natural Products Discovery Center: Release of the First 8490 Sequenced Strains for Exploring Actinobacteria Biosynthetic Diversity.</title>
        <authorList>
            <person name="Kalkreuter E."/>
            <person name="Kautsar S.A."/>
            <person name="Yang D."/>
            <person name="Bader C.D."/>
            <person name="Teijaro C.N."/>
            <person name="Fluegel L."/>
            <person name="Davis C.M."/>
            <person name="Simpson J.R."/>
            <person name="Lauterbach L."/>
            <person name="Steele A.D."/>
            <person name="Gui C."/>
            <person name="Meng S."/>
            <person name="Li G."/>
            <person name="Viehrig K."/>
            <person name="Ye F."/>
            <person name="Su P."/>
            <person name="Kiefer A.F."/>
            <person name="Nichols A."/>
            <person name="Cepeda A.J."/>
            <person name="Yan W."/>
            <person name="Fan B."/>
            <person name="Jiang Y."/>
            <person name="Adhikari A."/>
            <person name="Zheng C.-J."/>
            <person name="Schuster L."/>
            <person name="Cowan T.M."/>
            <person name="Smanski M.J."/>
            <person name="Chevrette M.G."/>
            <person name="De Carvalho L.P.S."/>
            <person name="Shen B."/>
        </authorList>
    </citation>
    <scope>NUCLEOTIDE SEQUENCE [LARGE SCALE GENOMIC DNA]</scope>
    <source>
        <strain evidence="3 4">NPDC048320</strain>
    </source>
</reference>
<dbReference type="Pfam" id="PF13560">
    <property type="entry name" value="HTH_31"/>
    <property type="match status" value="1"/>
</dbReference>
<dbReference type="Gene3D" id="1.10.260.40">
    <property type="entry name" value="lambda repressor-like DNA-binding domains"/>
    <property type="match status" value="1"/>
</dbReference>
<dbReference type="SUPFAM" id="SSF47413">
    <property type="entry name" value="lambda repressor-like DNA-binding domains"/>
    <property type="match status" value="1"/>
</dbReference>
<feature type="region of interest" description="Disordered" evidence="1">
    <location>
        <begin position="86"/>
        <end position="107"/>
    </location>
</feature>
<dbReference type="InterPro" id="IPR010982">
    <property type="entry name" value="Lambda_DNA-bd_dom_sf"/>
</dbReference>